<dbReference type="EMBL" id="CP012670">
    <property type="protein sequence ID" value="AUX26491.1"/>
    <property type="molecule type" value="Genomic_DNA"/>
</dbReference>
<organism evidence="3 4">
    <name type="scientific">Sorangium cellulosum</name>
    <name type="common">Polyangium cellulosum</name>
    <dbReference type="NCBI Taxonomy" id="56"/>
    <lineage>
        <taxon>Bacteria</taxon>
        <taxon>Pseudomonadati</taxon>
        <taxon>Myxococcota</taxon>
        <taxon>Polyangia</taxon>
        <taxon>Polyangiales</taxon>
        <taxon>Polyangiaceae</taxon>
        <taxon>Sorangium</taxon>
    </lineage>
</organism>
<protein>
    <submittedName>
        <fullName evidence="3">Methyltransferase type 12</fullName>
    </submittedName>
</protein>
<dbReference type="OrthoDB" id="9797252at2"/>
<accession>A0A4P2QB00</accession>
<evidence type="ECO:0000256" key="1">
    <source>
        <dbReference type="SAM" id="MobiDB-lite"/>
    </source>
</evidence>
<keyword evidence="3" id="KW-0489">Methyltransferase</keyword>
<evidence type="ECO:0000313" key="3">
    <source>
        <dbReference type="EMBL" id="AUX26491.1"/>
    </source>
</evidence>
<dbReference type="Pfam" id="PF13649">
    <property type="entry name" value="Methyltransf_25"/>
    <property type="match status" value="1"/>
</dbReference>
<dbReference type="InterPro" id="IPR029063">
    <property type="entry name" value="SAM-dependent_MTases_sf"/>
</dbReference>
<dbReference type="AlphaFoldDB" id="A0A4P2QB00"/>
<keyword evidence="3" id="KW-0808">Transferase</keyword>
<dbReference type="GO" id="GO:0032259">
    <property type="term" value="P:methylation"/>
    <property type="evidence" value="ECO:0007669"/>
    <property type="project" value="UniProtKB-KW"/>
</dbReference>
<sequence length="293" mass="32085">MSWRRALLIPTLIRTGLSAPRDRSTAWDRYWRGIRQTGPGGEVLWDGDSAEERAWVLGLARRTMDATLPVVDVGCGNGRYTRALSPWFPAAYGVDVSAQAVAHAERETRAEHEPLAGSTSTAPPRAAEDAAETTSARPRVSFRVLDMTETGAGERMRAEVGCANVFVRGLFHILDAAQRSRLAESCRALVGERGALLLVETDFPGSPLSYLDYLGARGSDYPTPLLRCLEAGLPKPARFGAREVTRHFPEGSWEHVESGGAELHAIAMRPGQRPRSIPAFFAVLRARPRELSR</sequence>
<dbReference type="CDD" id="cd02440">
    <property type="entry name" value="AdoMet_MTases"/>
    <property type="match status" value="1"/>
</dbReference>
<dbReference type="SUPFAM" id="SSF53335">
    <property type="entry name" value="S-adenosyl-L-methionine-dependent methyltransferases"/>
    <property type="match status" value="1"/>
</dbReference>
<dbReference type="Gene3D" id="3.40.50.150">
    <property type="entry name" value="Vaccinia Virus protein VP39"/>
    <property type="match status" value="1"/>
</dbReference>
<feature type="domain" description="Methyltransferase" evidence="2">
    <location>
        <begin position="70"/>
        <end position="111"/>
    </location>
</feature>
<dbReference type="GO" id="GO:0008168">
    <property type="term" value="F:methyltransferase activity"/>
    <property type="evidence" value="ECO:0007669"/>
    <property type="project" value="UniProtKB-KW"/>
</dbReference>
<feature type="compositionally biased region" description="Basic and acidic residues" evidence="1">
    <location>
        <begin position="103"/>
        <end position="114"/>
    </location>
</feature>
<dbReference type="Proteomes" id="UP000295781">
    <property type="component" value="Chromosome"/>
</dbReference>
<evidence type="ECO:0000313" key="4">
    <source>
        <dbReference type="Proteomes" id="UP000295781"/>
    </source>
</evidence>
<reference evidence="3 4" key="1">
    <citation type="submission" date="2015-09" db="EMBL/GenBank/DDBJ databases">
        <title>Sorangium comparison.</title>
        <authorList>
            <person name="Zaburannyi N."/>
            <person name="Bunk B."/>
            <person name="Overmann J."/>
            <person name="Mueller R."/>
        </authorList>
    </citation>
    <scope>NUCLEOTIDE SEQUENCE [LARGE SCALE GENOMIC DNA]</scope>
    <source>
        <strain evidence="3 4">So ceGT47</strain>
    </source>
</reference>
<evidence type="ECO:0000259" key="2">
    <source>
        <dbReference type="Pfam" id="PF13649"/>
    </source>
</evidence>
<feature type="region of interest" description="Disordered" evidence="1">
    <location>
        <begin position="103"/>
        <end position="138"/>
    </location>
</feature>
<gene>
    <name evidence="3" type="ORF">SOCEGT47_070600</name>
</gene>
<name>A0A4P2QB00_SORCE</name>
<dbReference type="RefSeq" id="WP_129354133.1">
    <property type="nucleotide sequence ID" value="NZ_CP012670.1"/>
</dbReference>
<dbReference type="InterPro" id="IPR041698">
    <property type="entry name" value="Methyltransf_25"/>
</dbReference>
<proteinExistence type="predicted"/>